<evidence type="ECO:0000313" key="10">
    <source>
        <dbReference type="Proteomes" id="UP000229498"/>
    </source>
</evidence>
<name>A0A2M9G4D2_9PROT</name>
<keyword evidence="5 7" id="KW-0456">Lyase</keyword>
<evidence type="ECO:0000256" key="3">
    <source>
        <dbReference type="ARBA" id="ARBA00012288"/>
    </source>
</evidence>
<dbReference type="GO" id="GO:0005829">
    <property type="term" value="C:cytosol"/>
    <property type="evidence" value="ECO:0007669"/>
    <property type="project" value="TreeGrafter"/>
</dbReference>
<feature type="binding site" evidence="7">
    <location>
        <position position="74"/>
    </location>
    <ligand>
        <name>substrate</name>
    </ligand>
</feature>
<dbReference type="CDD" id="cd00717">
    <property type="entry name" value="URO-D"/>
    <property type="match status" value="1"/>
</dbReference>
<dbReference type="RefSeq" id="WP_109792673.1">
    <property type="nucleotide sequence ID" value="NZ_PHIG01000025.1"/>
</dbReference>
<dbReference type="GO" id="GO:0019353">
    <property type="term" value="P:protoporphyrinogen IX biosynthetic process from glutamate"/>
    <property type="evidence" value="ECO:0007669"/>
    <property type="project" value="TreeGrafter"/>
</dbReference>
<dbReference type="GO" id="GO:0004853">
    <property type="term" value="F:uroporphyrinogen decarboxylase activity"/>
    <property type="evidence" value="ECO:0007669"/>
    <property type="project" value="UniProtKB-UniRule"/>
</dbReference>
<evidence type="ECO:0000256" key="7">
    <source>
        <dbReference type="HAMAP-Rule" id="MF_00218"/>
    </source>
</evidence>
<comment type="pathway">
    <text evidence="1 7">Porphyrin-containing compound metabolism; protoporphyrin-IX biosynthesis; coproporphyrinogen-III from 5-aminolevulinate: step 4/4.</text>
</comment>
<evidence type="ECO:0000256" key="5">
    <source>
        <dbReference type="ARBA" id="ARBA00023239"/>
    </source>
</evidence>
<dbReference type="OrthoDB" id="9806656at2"/>
<keyword evidence="7" id="KW-0963">Cytoplasm</keyword>
<comment type="similarity">
    <text evidence="2 7">Belongs to the uroporphyrinogen decarboxylase family.</text>
</comment>
<feature type="binding site" evidence="7">
    <location>
        <begin position="24"/>
        <end position="28"/>
    </location>
    <ligand>
        <name>substrate</name>
    </ligand>
</feature>
<accession>A0A2M9G4D2</accession>
<keyword evidence="4 7" id="KW-0210">Decarboxylase</keyword>
<gene>
    <name evidence="7" type="primary">hemE</name>
    <name evidence="9" type="ORF">CVT23_06415</name>
</gene>
<dbReference type="Gene3D" id="3.20.20.210">
    <property type="match status" value="1"/>
</dbReference>
<feature type="site" description="Transition state stabilizer" evidence="7">
    <location>
        <position position="74"/>
    </location>
</feature>
<evidence type="ECO:0000256" key="6">
    <source>
        <dbReference type="ARBA" id="ARBA00023244"/>
    </source>
</evidence>
<feature type="domain" description="Uroporphyrinogen decarboxylase (URO-D)" evidence="8">
    <location>
        <begin position="138"/>
        <end position="154"/>
    </location>
</feature>
<evidence type="ECO:0000259" key="8">
    <source>
        <dbReference type="PROSITE" id="PS00907"/>
    </source>
</evidence>
<dbReference type="PANTHER" id="PTHR21091">
    <property type="entry name" value="METHYLTETRAHYDROFOLATE:HOMOCYSTEINE METHYLTRANSFERASE RELATED"/>
    <property type="match status" value="1"/>
</dbReference>
<dbReference type="UniPathway" id="UPA00251">
    <property type="reaction ID" value="UER00321"/>
</dbReference>
<proteinExistence type="inferred from homology"/>
<dbReference type="Proteomes" id="UP000229498">
    <property type="component" value="Unassembled WGS sequence"/>
</dbReference>
<keyword evidence="6 7" id="KW-0627">Porphyrin biosynthesis</keyword>
<dbReference type="PANTHER" id="PTHR21091:SF169">
    <property type="entry name" value="UROPORPHYRINOGEN DECARBOXYLASE"/>
    <property type="match status" value="1"/>
</dbReference>
<dbReference type="NCBIfam" id="TIGR01464">
    <property type="entry name" value="hemE"/>
    <property type="match status" value="1"/>
</dbReference>
<dbReference type="InterPro" id="IPR038071">
    <property type="entry name" value="UROD/MetE-like_sf"/>
</dbReference>
<dbReference type="InterPro" id="IPR006361">
    <property type="entry name" value="Uroporphyrinogen_deCO2ase_HemE"/>
</dbReference>
<dbReference type="EC" id="4.1.1.37" evidence="3 7"/>
<dbReference type="InterPro" id="IPR000257">
    <property type="entry name" value="Uroporphyrinogen_deCOase"/>
</dbReference>
<comment type="subunit">
    <text evidence="7">Homodimer.</text>
</comment>
<dbReference type="EMBL" id="PHIG01000025">
    <property type="protein sequence ID" value="PJK30573.1"/>
    <property type="molecule type" value="Genomic_DNA"/>
</dbReference>
<comment type="caution">
    <text evidence="7">Lacks conserved residue(s) required for the propagation of feature annotation.</text>
</comment>
<comment type="catalytic activity">
    <reaction evidence="7">
        <text>uroporphyrinogen III + 4 H(+) = coproporphyrinogen III + 4 CO2</text>
        <dbReference type="Rhea" id="RHEA:19865"/>
        <dbReference type="ChEBI" id="CHEBI:15378"/>
        <dbReference type="ChEBI" id="CHEBI:16526"/>
        <dbReference type="ChEBI" id="CHEBI:57308"/>
        <dbReference type="ChEBI" id="CHEBI:57309"/>
        <dbReference type="EC" id="4.1.1.37"/>
    </reaction>
</comment>
<dbReference type="SUPFAM" id="SSF51726">
    <property type="entry name" value="UROD/MetE-like"/>
    <property type="match status" value="1"/>
</dbReference>
<feature type="binding site" evidence="7">
    <location>
        <position position="321"/>
    </location>
    <ligand>
        <name>substrate</name>
    </ligand>
</feature>
<evidence type="ECO:0000256" key="4">
    <source>
        <dbReference type="ARBA" id="ARBA00022793"/>
    </source>
</evidence>
<organism evidence="9 10">
    <name type="scientific">Minwuia thermotolerans</name>
    <dbReference type="NCBI Taxonomy" id="2056226"/>
    <lineage>
        <taxon>Bacteria</taxon>
        <taxon>Pseudomonadati</taxon>
        <taxon>Pseudomonadota</taxon>
        <taxon>Alphaproteobacteria</taxon>
        <taxon>Minwuiales</taxon>
        <taxon>Minwuiaceae</taxon>
        <taxon>Minwuia</taxon>
    </lineage>
</organism>
<comment type="function">
    <text evidence="7">Catalyzes the decarboxylation of four acetate groups of uroporphyrinogen-III to yield coproporphyrinogen-III.</text>
</comment>
<dbReference type="PROSITE" id="PS00907">
    <property type="entry name" value="UROD_2"/>
    <property type="match status" value="1"/>
</dbReference>
<dbReference type="AlphaFoldDB" id="A0A2M9G4D2"/>
<evidence type="ECO:0000313" key="9">
    <source>
        <dbReference type="EMBL" id="PJK30573.1"/>
    </source>
</evidence>
<comment type="subcellular location">
    <subcellularLocation>
        <location evidence="7">Cytoplasm</location>
    </subcellularLocation>
</comment>
<evidence type="ECO:0000256" key="2">
    <source>
        <dbReference type="ARBA" id="ARBA00009935"/>
    </source>
</evidence>
<reference evidence="9 10" key="1">
    <citation type="submission" date="2017-11" db="EMBL/GenBank/DDBJ databases">
        <title>Draft genome sequence of Rhizobiales bacterium SY3-13.</title>
        <authorList>
            <person name="Sun C."/>
        </authorList>
    </citation>
    <scope>NUCLEOTIDE SEQUENCE [LARGE SCALE GENOMIC DNA]</scope>
    <source>
        <strain evidence="9 10">SY3-13</strain>
    </source>
</reference>
<dbReference type="HAMAP" id="MF_00218">
    <property type="entry name" value="URO_D"/>
    <property type="match status" value="1"/>
</dbReference>
<comment type="caution">
    <text evidence="9">The sequence shown here is derived from an EMBL/GenBank/DDBJ whole genome shotgun (WGS) entry which is preliminary data.</text>
</comment>
<keyword evidence="10" id="KW-1185">Reference proteome</keyword>
<dbReference type="Pfam" id="PF01208">
    <property type="entry name" value="URO-D"/>
    <property type="match status" value="1"/>
</dbReference>
<evidence type="ECO:0000256" key="1">
    <source>
        <dbReference type="ARBA" id="ARBA00004804"/>
    </source>
</evidence>
<feature type="binding site" evidence="7">
    <location>
        <position position="205"/>
    </location>
    <ligand>
        <name>substrate</name>
    </ligand>
</feature>
<protein>
    <recommendedName>
        <fullName evidence="3 7">Uroporphyrinogen decarboxylase</fullName>
        <shortName evidence="7">UPD</shortName>
        <shortName evidence="7">URO-D</shortName>
        <ecNumber evidence="3 7">4.1.1.37</ecNumber>
    </recommendedName>
</protein>
<sequence length="345" mass="37642">MTDKRLLRALAGEPVDRPPFWFMRQAGRYLPEYRATREQAGDFLELCYNPELAEEVTLQPIRRFGMDAAILFADILLLPQALGREVAFRAGEGPVLEPLTRTEDIPEMNAGRLHDHLGPVYETVGRLSNSLPADVALIGFAGAPWTVATYMVEGGSSKDYAAVKGWAFADGEGFGRLIDVLTEATGAYLKQQIRAGAEVVQIFDTWAGALPAAWLEPLVFGPLRRIVADIHESFPDVPVIGFPRGIGAAAERAAEIEGLAGLSVDWATDPRWAAERLQPHLTVQGNLDPRLVVVGGEPMRAAARDILRALAKGPFIFNLGHGIVPETPPEHVGELSDLVRNWKAE</sequence>
<feature type="binding site" evidence="7">
    <location>
        <position position="150"/>
    </location>
    <ligand>
        <name>substrate</name>
    </ligand>
</feature>